<dbReference type="InterPro" id="IPR011495">
    <property type="entry name" value="Sig_transdc_His_kin_sub2_dim/P"/>
</dbReference>
<evidence type="ECO:0000256" key="2">
    <source>
        <dbReference type="ARBA" id="ARBA00012438"/>
    </source>
</evidence>
<dbReference type="Gene3D" id="3.30.565.10">
    <property type="entry name" value="Histidine kinase-like ATPase, C-terminal domain"/>
    <property type="match status" value="1"/>
</dbReference>
<evidence type="ECO:0000256" key="3">
    <source>
        <dbReference type="ARBA" id="ARBA00022553"/>
    </source>
</evidence>
<dbReference type="EMBL" id="FRBL01000001">
    <property type="protein sequence ID" value="SHK93922.1"/>
    <property type="molecule type" value="Genomic_DNA"/>
</dbReference>
<dbReference type="GO" id="GO:0004673">
    <property type="term" value="F:protein histidine kinase activity"/>
    <property type="evidence" value="ECO:0007669"/>
    <property type="project" value="UniProtKB-EC"/>
</dbReference>
<dbReference type="Gene3D" id="1.25.40.10">
    <property type="entry name" value="Tetratricopeptide repeat domain"/>
    <property type="match status" value="3"/>
</dbReference>
<dbReference type="Pfam" id="PF13181">
    <property type="entry name" value="TPR_8"/>
    <property type="match status" value="2"/>
</dbReference>
<dbReference type="Gene3D" id="3.30.450.20">
    <property type="entry name" value="PAS domain"/>
    <property type="match status" value="1"/>
</dbReference>
<dbReference type="SUPFAM" id="SSF48452">
    <property type="entry name" value="TPR-like"/>
    <property type="match status" value="2"/>
</dbReference>
<keyword evidence="3" id="KW-0597">Phosphoprotein</keyword>
<dbReference type="InterPro" id="IPR003594">
    <property type="entry name" value="HATPase_dom"/>
</dbReference>
<dbReference type="PANTHER" id="PTHR41523:SF8">
    <property type="entry name" value="ETHYLENE RESPONSE SENSOR PROTEIN"/>
    <property type="match status" value="1"/>
</dbReference>
<dbReference type="SMART" id="SM00028">
    <property type="entry name" value="TPR"/>
    <property type="match status" value="5"/>
</dbReference>
<evidence type="ECO:0000256" key="1">
    <source>
        <dbReference type="ARBA" id="ARBA00000085"/>
    </source>
</evidence>
<dbReference type="STRING" id="1419482.SAMN05444266_101654"/>
<dbReference type="GO" id="GO:0005524">
    <property type="term" value="F:ATP binding"/>
    <property type="evidence" value="ECO:0007669"/>
    <property type="project" value="UniProtKB-KW"/>
</dbReference>
<dbReference type="SMART" id="SM00387">
    <property type="entry name" value="HATPase_c"/>
    <property type="match status" value="1"/>
</dbReference>
<dbReference type="InterPro" id="IPR019734">
    <property type="entry name" value="TPR_rpt"/>
</dbReference>
<protein>
    <recommendedName>
        <fullName evidence="2">histidine kinase</fullName>
        <ecNumber evidence="2">2.7.13.3</ecNumber>
    </recommendedName>
</protein>
<sequence>MCKIAQTIPHYFTLLIKGTLSKLPVLILCCLLPVLSVSYVAAQNFSELHPQELLPQLKASKPDTNRISLQIKMGKYHLYKPGEFKNDLDSALSFFNEALQLSIKLGENDWKYKAITMIGTYYFEAGDKKRFIQSFMDVIAYYHNTGDKQKEGKAWHELAKLYENTISDAEMQDRLDYYQHARSLFLQTNDQINANDALRGIAGIQMRRKQFDIAEKELQEVLAQYQKLGYNILHPTYEMLQYLEYDRGNYNRSIAYCLKALENMKVHGDTGWSAHFYGSIAKSYFTNGKFEEALEWQRKAATVEHPNFPDVCGQIQILLRLDRLEEARRVLESVLKQESTITYDQRVYLYRISGLYYTKANQYEVALSYYKKLLAMDLKNNYHSEAIHNPVLLMCYTEMADIYQRSGNLDEAGKYFNNAEILVKNSITPVQPGMLVTLYSGLYKYLLARGDYRGAIKNLERRDELKDSIFTANKDKQIAELHVQYQTTQKELAIKELHSKEVAQKAQLDKVSLQKNITIGGIVLLLLLSGIGYKSYRAKQKTNLQLLAKQQQINRQNATLQHLLKEKDWLLKEVHHRVKNNLHTVICLLEAQARNLENDALEAVENSQNRIYAMSLIHEKLYQSDDIKTIDMAEYIPELMESLKDSFGVAKQIKFKLNIDPVELTLSQAIPLGLILNEAVTNSIKYAFPDNRNGEISIFMKNDHDLITLQIMDDGIGMPAFDQEVEPESMGLRLIKGLSEDIDAAISFQVEQGTSITIVFKADALNDVAGFSESREKEVEFA</sequence>
<dbReference type="Proteomes" id="UP000184420">
    <property type="component" value="Unassembled WGS sequence"/>
</dbReference>
<dbReference type="Pfam" id="PF14938">
    <property type="entry name" value="SNAP"/>
    <property type="match status" value="1"/>
</dbReference>
<reference evidence="10 11" key="1">
    <citation type="submission" date="2016-11" db="EMBL/GenBank/DDBJ databases">
        <authorList>
            <person name="Jaros S."/>
            <person name="Januszkiewicz K."/>
            <person name="Wedrychowicz H."/>
        </authorList>
    </citation>
    <scope>NUCLEOTIDE SEQUENCE [LARGE SCALE GENOMIC DNA]</scope>
    <source>
        <strain evidence="10 11">DSM 27406</strain>
    </source>
</reference>
<evidence type="ECO:0000256" key="4">
    <source>
        <dbReference type="ARBA" id="ARBA00022679"/>
    </source>
</evidence>
<evidence type="ECO:0000256" key="7">
    <source>
        <dbReference type="ARBA" id="ARBA00022840"/>
    </source>
</evidence>
<gene>
    <name evidence="10" type="ORF">SAMN05444266_101654</name>
</gene>
<comment type="catalytic activity">
    <reaction evidence="1">
        <text>ATP + protein L-histidine = ADP + protein N-phospho-L-histidine.</text>
        <dbReference type="EC" id="2.7.13.3"/>
    </reaction>
</comment>
<dbReference type="PROSITE" id="PS50005">
    <property type="entry name" value="TPR"/>
    <property type="match status" value="1"/>
</dbReference>
<dbReference type="AlphaFoldDB" id="A0A1M6WJH0"/>
<dbReference type="PROSITE" id="PS50109">
    <property type="entry name" value="HIS_KIN"/>
    <property type="match status" value="1"/>
</dbReference>
<proteinExistence type="predicted"/>
<keyword evidence="11" id="KW-1185">Reference proteome</keyword>
<dbReference type="Pfam" id="PF07568">
    <property type="entry name" value="HisKA_2"/>
    <property type="match status" value="1"/>
</dbReference>
<dbReference type="InterPro" id="IPR011990">
    <property type="entry name" value="TPR-like_helical_dom_sf"/>
</dbReference>
<feature type="domain" description="Histidine kinase" evidence="9">
    <location>
        <begin position="573"/>
        <end position="764"/>
    </location>
</feature>
<evidence type="ECO:0000259" key="9">
    <source>
        <dbReference type="PROSITE" id="PS50109"/>
    </source>
</evidence>
<accession>A0A1M6WJH0</accession>
<evidence type="ECO:0000256" key="6">
    <source>
        <dbReference type="ARBA" id="ARBA00022777"/>
    </source>
</evidence>
<keyword evidence="6 10" id="KW-0418">Kinase</keyword>
<dbReference type="SUPFAM" id="SSF55874">
    <property type="entry name" value="ATPase domain of HSP90 chaperone/DNA topoisomerase II/histidine kinase"/>
    <property type="match status" value="1"/>
</dbReference>
<feature type="repeat" description="TPR" evidence="8">
    <location>
        <begin position="347"/>
        <end position="380"/>
    </location>
</feature>
<dbReference type="InterPro" id="IPR036890">
    <property type="entry name" value="HATPase_C_sf"/>
</dbReference>
<keyword evidence="8" id="KW-0802">TPR repeat</keyword>
<dbReference type="EC" id="2.7.13.3" evidence="2"/>
<evidence type="ECO:0000313" key="11">
    <source>
        <dbReference type="Proteomes" id="UP000184420"/>
    </source>
</evidence>
<dbReference type="PANTHER" id="PTHR41523">
    <property type="entry name" value="TWO-COMPONENT SYSTEM SENSOR PROTEIN"/>
    <property type="match status" value="1"/>
</dbReference>
<name>A0A1M6WJH0_9BACT</name>
<evidence type="ECO:0000256" key="5">
    <source>
        <dbReference type="ARBA" id="ARBA00022741"/>
    </source>
</evidence>
<evidence type="ECO:0000313" key="10">
    <source>
        <dbReference type="EMBL" id="SHK93922.1"/>
    </source>
</evidence>
<dbReference type="Pfam" id="PF02518">
    <property type="entry name" value="HATPase_c"/>
    <property type="match status" value="1"/>
</dbReference>
<keyword evidence="4" id="KW-0808">Transferase</keyword>
<dbReference type="InterPro" id="IPR005467">
    <property type="entry name" value="His_kinase_dom"/>
</dbReference>
<keyword evidence="5" id="KW-0547">Nucleotide-binding</keyword>
<dbReference type="OrthoDB" id="1223659at2"/>
<evidence type="ECO:0000256" key="8">
    <source>
        <dbReference type="PROSITE-ProRule" id="PRU00339"/>
    </source>
</evidence>
<keyword evidence="7" id="KW-0067">ATP-binding</keyword>
<organism evidence="10 11">
    <name type="scientific">Chitinophaga jiangningensis</name>
    <dbReference type="NCBI Taxonomy" id="1419482"/>
    <lineage>
        <taxon>Bacteria</taxon>
        <taxon>Pseudomonadati</taxon>
        <taxon>Bacteroidota</taxon>
        <taxon>Chitinophagia</taxon>
        <taxon>Chitinophagales</taxon>
        <taxon>Chitinophagaceae</taxon>
        <taxon>Chitinophaga</taxon>
    </lineage>
</organism>